<evidence type="ECO:0000313" key="5">
    <source>
        <dbReference type="Proteomes" id="UP001161017"/>
    </source>
</evidence>
<feature type="region of interest" description="Disordered" evidence="1">
    <location>
        <begin position="825"/>
        <end position="847"/>
    </location>
</feature>
<dbReference type="AlphaFoldDB" id="A0AA43QP18"/>
<organism evidence="4 5">
    <name type="scientific">Ramalina farinacea</name>
    <dbReference type="NCBI Taxonomy" id="258253"/>
    <lineage>
        <taxon>Eukaryota</taxon>
        <taxon>Fungi</taxon>
        <taxon>Dikarya</taxon>
        <taxon>Ascomycota</taxon>
        <taxon>Pezizomycotina</taxon>
        <taxon>Lecanoromycetes</taxon>
        <taxon>OSLEUM clade</taxon>
        <taxon>Lecanoromycetidae</taxon>
        <taxon>Lecanorales</taxon>
        <taxon>Lecanorineae</taxon>
        <taxon>Ramalinaceae</taxon>
        <taxon>Ramalina</taxon>
    </lineage>
</organism>
<dbReference type="InterPro" id="IPR034753">
    <property type="entry name" value="hSac2"/>
</dbReference>
<evidence type="ECO:0000256" key="1">
    <source>
        <dbReference type="SAM" id="MobiDB-lite"/>
    </source>
</evidence>
<dbReference type="InterPro" id="IPR022158">
    <property type="entry name" value="Inositol_phosphatase"/>
</dbReference>
<feature type="domain" description="HSac2" evidence="3">
    <location>
        <begin position="694"/>
        <end position="855"/>
    </location>
</feature>
<dbReference type="GO" id="GO:0046856">
    <property type="term" value="P:phosphatidylinositol dephosphorylation"/>
    <property type="evidence" value="ECO:0007669"/>
    <property type="project" value="TreeGrafter"/>
</dbReference>
<evidence type="ECO:0000313" key="4">
    <source>
        <dbReference type="EMBL" id="MDI1487790.1"/>
    </source>
</evidence>
<feature type="region of interest" description="Disordered" evidence="1">
    <location>
        <begin position="132"/>
        <end position="200"/>
    </location>
</feature>
<accession>A0AA43QP18</accession>
<evidence type="ECO:0000259" key="2">
    <source>
        <dbReference type="PROSITE" id="PS50275"/>
    </source>
</evidence>
<name>A0AA43QP18_9LECA</name>
<dbReference type="GO" id="GO:0043812">
    <property type="term" value="F:phosphatidylinositol-4-phosphate phosphatase activity"/>
    <property type="evidence" value="ECO:0007669"/>
    <property type="project" value="TreeGrafter"/>
</dbReference>
<dbReference type="Pfam" id="PF12456">
    <property type="entry name" value="hSac2"/>
    <property type="match status" value="1"/>
</dbReference>
<evidence type="ECO:0008006" key="6">
    <source>
        <dbReference type="Google" id="ProtNLM"/>
    </source>
</evidence>
<reference evidence="4" key="1">
    <citation type="journal article" date="2023" name="Genome Biol. Evol.">
        <title>First Whole Genome Sequence and Flow Cytometry Genome Size Data for the Lichen-Forming Fungus Ramalina farinacea (Ascomycota).</title>
        <authorList>
            <person name="Llewellyn T."/>
            <person name="Mian S."/>
            <person name="Hill R."/>
            <person name="Leitch I.J."/>
            <person name="Gaya E."/>
        </authorList>
    </citation>
    <scope>NUCLEOTIDE SEQUENCE</scope>
    <source>
        <strain evidence="4">LIQ254RAFAR</strain>
    </source>
</reference>
<dbReference type="PANTHER" id="PTHR45662:SF7">
    <property type="entry name" value="SACI DOMAIN PROTEIN (AFU_ORTHOLOGUE AFUA_1G15890)"/>
    <property type="match status" value="1"/>
</dbReference>
<dbReference type="Pfam" id="PF02383">
    <property type="entry name" value="Syja_N"/>
    <property type="match status" value="1"/>
</dbReference>
<dbReference type="EMBL" id="JAPUFD010000006">
    <property type="protein sequence ID" value="MDI1487790.1"/>
    <property type="molecule type" value="Genomic_DNA"/>
</dbReference>
<feature type="compositionally biased region" description="Low complexity" evidence="1">
    <location>
        <begin position="134"/>
        <end position="144"/>
    </location>
</feature>
<dbReference type="GO" id="GO:0005783">
    <property type="term" value="C:endoplasmic reticulum"/>
    <property type="evidence" value="ECO:0007669"/>
    <property type="project" value="TreeGrafter"/>
</dbReference>
<dbReference type="InterPro" id="IPR002013">
    <property type="entry name" value="SAC_dom"/>
</dbReference>
<gene>
    <name evidence="4" type="ORF">OHK93_007062</name>
</gene>
<keyword evidence="5" id="KW-1185">Reference proteome</keyword>
<dbReference type="PROSITE" id="PS51791">
    <property type="entry name" value="HSAC2"/>
    <property type="match status" value="1"/>
</dbReference>
<sequence>MPGLVRSLLVAATVDGLILQPLHQRHQQSLHIKYATHEITYTGRRPNQNDATQECHGTIGTFFHPFQAISLTADESIALGLLNVPPLSFLITITHRRQVAEINGLPVFVICNVSLIPLSSQLEATNAIKVAKTSSSTDSAQSVSNATDSDVSDGDGETSGNALHDDGEAADLSPVTASPAEEVPLGPESSRDHRATSNVARDVLDRKGQYGRFAERWFSRKGWSVERRRVQGMSIDEQESSAPTPGDRSIDQAAGSRPVEELPYQTHKTYTLLPKLLRTTKLLLSSQSFFFSYDLDITRRFLWNQRLADPFINGGFHSHVVPVMQGFVGQRSFSLGRAPSQLGPAVPEPTAAVSENPKLTANEVQRNTHDGAFLLTLISRRSVTRPGLRYLRRGVDEDGDVANFVETEQILSRPSSLSGQTTHSFSQIRGSIPLFFSQSPYAFKPIPILQHSGEANRAAFERHFDKLIKRYGDVQIVLLVDKVGVEKPIGDRFEALTAQVNDGPGIHGHQLGFDWFDFHEECRGMKFENVSRLMATVGAKVDAFGTTNVRDGGLVSKQAGVARTNCMDCLDRTNVVQAAFGQRILEAHLREEGYAIDLETDDTTQWFNTLWADNGDAVSKQYSSTAALKGDYTRTRHRNYRGAINDLGLTLSRYYNNLVNDYFSQAAIDYLLGKVTAQVFEDFEENMMSRDPSMSIQKVRQTAINSAIKIAIADSTEDLIGAWILYSPREPNTVRVGLLEETILLLTDAALYKVSFDWESEKVASFVRADLRNVSGLIRGTYITSILTASQRDEVRNFGFLIRWDSSKEDVTRVNTRSLSSVVSLSEAHDGSQPGDGASSLQRSSKGGRTQIQVIAFKALPSASSENNEKDGSAGRSERHVITDICDSLLRAIRTAGLDENRILVSEEKIVSLEEAQKSTGLIEQWGHSLKRLVWG</sequence>
<feature type="region of interest" description="Disordered" evidence="1">
    <location>
        <begin position="232"/>
        <end position="260"/>
    </location>
</feature>
<feature type="domain" description="SAC" evidence="2">
    <location>
        <begin position="280"/>
        <end position="624"/>
    </location>
</feature>
<evidence type="ECO:0000259" key="3">
    <source>
        <dbReference type="PROSITE" id="PS51791"/>
    </source>
</evidence>
<protein>
    <recommendedName>
        <fullName evidence="6">SacI homology domain-containing protein</fullName>
    </recommendedName>
</protein>
<proteinExistence type="predicted"/>
<dbReference type="Proteomes" id="UP001161017">
    <property type="component" value="Unassembled WGS sequence"/>
</dbReference>
<dbReference type="PANTHER" id="PTHR45662">
    <property type="entry name" value="PHOSPHATIDYLINOSITIDE PHOSPHATASE SAC1"/>
    <property type="match status" value="1"/>
</dbReference>
<dbReference type="PROSITE" id="PS50275">
    <property type="entry name" value="SAC"/>
    <property type="match status" value="1"/>
</dbReference>
<comment type="caution">
    <text evidence="4">The sequence shown here is derived from an EMBL/GenBank/DDBJ whole genome shotgun (WGS) entry which is preliminary data.</text>
</comment>